<organism evidence="2 3">
    <name type="scientific">Pediococcus cellicola</name>
    <dbReference type="NCBI Taxonomy" id="319652"/>
    <lineage>
        <taxon>Bacteria</taxon>
        <taxon>Bacillati</taxon>
        <taxon>Bacillota</taxon>
        <taxon>Bacilli</taxon>
        <taxon>Lactobacillales</taxon>
        <taxon>Lactobacillaceae</taxon>
        <taxon>Pediococcus</taxon>
    </lineage>
</organism>
<reference evidence="2 3" key="1">
    <citation type="journal article" date="2015" name="Genome Announc.">
        <title>Expanding the biotechnology potential of lactobacilli through comparative genomics of 213 strains and associated genera.</title>
        <authorList>
            <person name="Sun Z."/>
            <person name="Harris H.M."/>
            <person name="McCann A."/>
            <person name="Guo C."/>
            <person name="Argimon S."/>
            <person name="Zhang W."/>
            <person name="Yang X."/>
            <person name="Jeffery I.B."/>
            <person name="Cooney J.C."/>
            <person name="Kagawa T.F."/>
            <person name="Liu W."/>
            <person name="Song Y."/>
            <person name="Salvetti E."/>
            <person name="Wrobel A."/>
            <person name="Rasinkangas P."/>
            <person name="Parkhill J."/>
            <person name="Rea M.C."/>
            <person name="O'Sullivan O."/>
            <person name="Ritari J."/>
            <person name="Douillard F.P."/>
            <person name="Paul Ross R."/>
            <person name="Yang R."/>
            <person name="Briner A.E."/>
            <person name="Felis G.E."/>
            <person name="de Vos W.M."/>
            <person name="Barrangou R."/>
            <person name="Klaenhammer T.R."/>
            <person name="Caufield P.W."/>
            <person name="Cui Y."/>
            <person name="Zhang H."/>
            <person name="O'Toole P.W."/>
        </authorList>
    </citation>
    <scope>NUCLEOTIDE SEQUENCE [LARGE SCALE GENOMIC DNA]</scope>
    <source>
        <strain evidence="2 3">DSM 17757</strain>
    </source>
</reference>
<dbReference type="OrthoDB" id="2248290at2"/>
<dbReference type="PATRIC" id="fig|319652.3.peg.257"/>
<name>A0A0R2IRR2_9LACO</name>
<evidence type="ECO:0000313" key="2">
    <source>
        <dbReference type="EMBL" id="KRN67711.1"/>
    </source>
</evidence>
<accession>A0A0R2IRR2</accession>
<gene>
    <name evidence="2" type="ORF">IV80_GL000255</name>
</gene>
<dbReference type="EMBL" id="JQBR01000001">
    <property type="protein sequence ID" value="KRN67711.1"/>
    <property type="molecule type" value="Genomic_DNA"/>
</dbReference>
<dbReference type="RefSeq" id="WP_057748325.1">
    <property type="nucleotide sequence ID" value="NZ_BJVH01000001.1"/>
</dbReference>
<keyword evidence="3" id="KW-1185">Reference proteome</keyword>
<protein>
    <recommendedName>
        <fullName evidence="4">Exonuclease SbcC</fullName>
    </recommendedName>
</protein>
<comment type="caution">
    <text evidence="2">The sequence shown here is derived from an EMBL/GenBank/DDBJ whole genome shotgun (WGS) entry which is preliminary data.</text>
</comment>
<sequence length="292" mass="34282">MSDEENATNSPEQPNAKLKQSLSGKIAYLDALENAVDQQNDRLIYELLDPERYHTDISSTNDQIKSGYFNLVDDVRSQISHYLSYQLIDYLAKLYPFFYYREISEGEFKILFGNWWDRREFGYLDVLNLEFQYDKDEYQKLSDTFGLDANNKHLNTEKIAQISEENKQLQELMTNQDQRDQRKAQLRDQLQDTSNNGSFWESGKVKEERQALKDELTKLTEEDQKAVDAKEKMRSNEDRILALSKEDTILSYEKQSIKQAFGSFEAFTNHSKKLYSDYLTSLIGKEQVRADE</sequence>
<evidence type="ECO:0000256" key="1">
    <source>
        <dbReference type="SAM" id="MobiDB-lite"/>
    </source>
</evidence>
<dbReference type="Proteomes" id="UP000051568">
    <property type="component" value="Unassembled WGS sequence"/>
</dbReference>
<evidence type="ECO:0000313" key="3">
    <source>
        <dbReference type="Proteomes" id="UP000051568"/>
    </source>
</evidence>
<dbReference type="STRING" id="319652.IV80_GL000255"/>
<proteinExistence type="predicted"/>
<evidence type="ECO:0008006" key="4">
    <source>
        <dbReference type="Google" id="ProtNLM"/>
    </source>
</evidence>
<feature type="region of interest" description="Disordered" evidence="1">
    <location>
        <begin position="186"/>
        <end position="206"/>
    </location>
</feature>
<dbReference type="AlphaFoldDB" id="A0A0R2IRR2"/>